<dbReference type="EMBL" id="CP045851">
    <property type="protein sequence ID" value="QGG94100.1"/>
    <property type="molecule type" value="Genomic_DNA"/>
</dbReference>
<protein>
    <recommendedName>
        <fullName evidence="3">Helix-turn-helix domain-containing protein</fullName>
    </recommendedName>
</protein>
<evidence type="ECO:0008006" key="3">
    <source>
        <dbReference type="Google" id="ProtNLM"/>
    </source>
</evidence>
<keyword evidence="2" id="KW-1185">Reference proteome</keyword>
<reference evidence="1 2" key="1">
    <citation type="submission" date="2019-11" db="EMBL/GenBank/DDBJ databases">
        <authorList>
            <person name="He Y."/>
        </authorList>
    </citation>
    <scope>NUCLEOTIDE SEQUENCE [LARGE SCALE GENOMIC DNA]</scope>
    <source>
        <strain evidence="1 2">SCSIO 58843</strain>
    </source>
</reference>
<gene>
    <name evidence="1" type="ORF">GH723_02710</name>
</gene>
<proteinExistence type="predicted"/>
<dbReference type="KEGG" id="atq:GH723_02710"/>
<evidence type="ECO:0000313" key="1">
    <source>
        <dbReference type="EMBL" id="QGG94100.1"/>
    </source>
</evidence>
<dbReference type="RefSeq" id="WP_153758206.1">
    <property type="nucleotide sequence ID" value="NZ_CP045851.1"/>
</dbReference>
<dbReference type="Proteomes" id="UP000334019">
    <property type="component" value="Chromosome"/>
</dbReference>
<dbReference type="AlphaFoldDB" id="A0A5Q2RJS3"/>
<evidence type="ECO:0000313" key="2">
    <source>
        <dbReference type="Proteomes" id="UP000334019"/>
    </source>
</evidence>
<name>A0A5Q2RJS3_9ACTN</name>
<sequence>MATATDQPLMPAAEAAERLELTLAQLCRLIDRGELHAYRDDRSYLHVPVAEVEALATG</sequence>
<organism evidence="1 2">
    <name type="scientific">Actinomarinicola tropica</name>
    <dbReference type="NCBI Taxonomy" id="2789776"/>
    <lineage>
        <taxon>Bacteria</taxon>
        <taxon>Bacillati</taxon>
        <taxon>Actinomycetota</taxon>
        <taxon>Acidimicrobiia</taxon>
        <taxon>Acidimicrobiales</taxon>
        <taxon>Iamiaceae</taxon>
        <taxon>Actinomarinicola</taxon>
    </lineage>
</organism>
<accession>A0A5Q2RJS3</accession>